<evidence type="ECO:0000313" key="9">
    <source>
        <dbReference type="EMBL" id="MDQ0536806.1"/>
    </source>
</evidence>
<dbReference type="RefSeq" id="WP_209990175.1">
    <property type="nucleotide sequence ID" value="NZ_JAGINO010000032.1"/>
</dbReference>
<dbReference type="PANTHER" id="PTHR44835:SF1">
    <property type="entry name" value="PROTEIN O-GLCNAC TRANSFERASE"/>
    <property type="match status" value="1"/>
</dbReference>
<gene>
    <name evidence="9" type="ORF">QO018_005704</name>
</gene>
<protein>
    <recommendedName>
        <fullName evidence="3">protein O-GlcNAc transferase</fullName>
        <ecNumber evidence="3">2.4.1.255</ecNumber>
    </recommendedName>
</protein>
<keyword evidence="6" id="KW-0677">Repeat</keyword>
<feature type="domain" description="O-GlcNAc transferase C-terminal" evidence="8">
    <location>
        <begin position="449"/>
        <end position="616"/>
    </location>
</feature>
<dbReference type="Gene3D" id="3.40.50.2000">
    <property type="entry name" value="Glycogen Phosphorylase B"/>
    <property type="match status" value="1"/>
</dbReference>
<evidence type="ECO:0000256" key="1">
    <source>
        <dbReference type="ARBA" id="ARBA00004922"/>
    </source>
</evidence>
<dbReference type="Gene3D" id="3.40.50.11380">
    <property type="match status" value="1"/>
</dbReference>
<dbReference type="SMART" id="SM00028">
    <property type="entry name" value="TPR"/>
    <property type="match status" value="4"/>
</dbReference>
<dbReference type="PANTHER" id="PTHR44835">
    <property type="entry name" value="UDP-N-ACETYLGLUCOSAMINE--PEPTIDE N-ACETYLGLUCOSAMINYLTRANSFERASE SPINDLY-RELATED"/>
    <property type="match status" value="1"/>
</dbReference>
<evidence type="ECO:0000313" key="10">
    <source>
        <dbReference type="Proteomes" id="UP001244552"/>
    </source>
</evidence>
<keyword evidence="4" id="KW-0328">Glycosyltransferase</keyword>
<evidence type="ECO:0000256" key="4">
    <source>
        <dbReference type="ARBA" id="ARBA00022676"/>
    </source>
</evidence>
<sequence>MTPQASNQGHSVAALLRRAVLAQQHQRMDEAAQALHAARAAFPHDGDVHFAIANFLVARKQPAAAIAQLRRTIAVEPGFARAYHNLAILLKKQGQLPSTSVMLARAVRLDPTLGGSLITLGDVRLTLGDRIGAQRVLERAALLQPGEARIWLLLGYLAKGQDEPERATVGFGRASVLTPSNSVARLGLCMSRLPILYDRAEDIEQARRHYASDLEALVSSVQLDDPAAVAAAAEAIGSFQPYYLAYQERCDRSLQEIYGRFVAGVMAARYPHWATRPSMSPRLPGQPLRVGIVSGFFRWHTIWKLMIRGWMGGLDPALIQLHGYYTGNVRDACTDQARARFYRFSEGLPFEEMAATIRAEDLHVLIYPEIGMDPMTAKLAALRLAPIQCVSWGHPDTTGLPTIDCVLSSDLMEPEGAESHYSERLIRLPGLGIAYEPLMVEAEPIDFTKFGVRSSATVYLCCQYVSKYLPQHDELLAYIARAVPNSQFLFINPRADGVTDRLRRRLKNVFNDHGLDAEHHIVFLPYLTPGQYTALNRRANVYLDSVGWSGGNTTLEAVSEGLPVVTLPGQLMRGQHSSAILRQIGVTETIANDRDHYVAIAVHLGTNRGWRDAIARRTRLGCQRIYEDMRPLRALENLLERF</sequence>
<dbReference type="Gene3D" id="1.25.40.10">
    <property type="entry name" value="Tetratricopeptide repeat domain"/>
    <property type="match status" value="1"/>
</dbReference>
<dbReference type="Pfam" id="PF14559">
    <property type="entry name" value="TPR_19"/>
    <property type="match status" value="1"/>
</dbReference>
<keyword evidence="10" id="KW-1185">Reference proteome</keyword>
<dbReference type="InterPro" id="IPR011990">
    <property type="entry name" value="TPR-like_helical_dom_sf"/>
</dbReference>
<evidence type="ECO:0000256" key="5">
    <source>
        <dbReference type="ARBA" id="ARBA00022679"/>
    </source>
</evidence>
<evidence type="ECO:0000259" key="8">
    <source>
        <dbReference type="Pfam" id="PF13844"/>
    </source>
</evidence>
<comment type="pathway">
    <text evidence="1">Protein modification; protein glycosylation.</text>
</comment>
<dbReference type="Pfam" id="PF13844">
    <property type="entry name" value="Glyco_transf_41"/>
    <property type="match status" value="1"/>
</dbReference>
<dbReference type="Proteomes" id="UP001244552">
    <property type="component" value="Unassembled WGS sequence"/>
</dbReference>
<dbReference type="GO" id="GO:0016740">
    <property type="term" value="F:transferase activity"/>
    <property type="evidence" value="ECO:0007669"/>
    <property type="project" value="UniProtKB-KW"/>
</dbReference>
<dbReference type="EMBL" id="JAUSVU010000032">
    <property type="protein sequence ID" value="MDQ0536806.1"/>
    <property type="molecule type" value="Genomic_DNA"/>
</dbReference>
<evidence type="ECO:0000256" key="6">
    <source>
        <dbReference type="ARBA" id="ARBA00022737"/>
    </source>
</evidence>
<comment type="similarity">
    <text evidence="2">Belongs to the glycosyltransferase 41 family. O-GlcNAc transferase subfamily.</text>
</comment>
<dbReference type="SUPFAM" id="SSF48452">
    <property type="entry name" value="TPR-like"/>
    <property type="match status" value="1"/>
</dbReference>
<evidence type="ECO:0000256" key="7">
    <source>
        <dbReference type="ARBA" id="ARBA00022803"/>
    </source>
</evidence>
<organism evidence="9 10">
    <name type="scientific">Azospirillum picis</name>
    <dbReference type="NCBI Taxonomy" id="488438"/>
    <lineage>
        <taxon>Bacteria</taxon>
        <taxon>Pseudomonadati</taxon>
        <taxon>Pseudomonadota</taxon>
        <taxon>Alphaproteobacteria</taxon>
        <taxon>Rhodospirillales</taxon>
        <taxon>Azospirillaceae</taxon>
        <taxon>Azospirillum</taxon>
    </lineage>
</organism>
<accession>A0ABU0MUQ8</accession>
<reference evidence="9 10" key="1">
    <citation type="submission" date="2023-07" db="EMBL/GenBank/DDBJ databases">
        <title>Genomic Encyclopedia of Type Strains, Phase IV (KMG-IV): sequencing the most valuable type-strain genomes for metagenomic binning, comparative biology and taxonomic classification.</title>
        <authorList>
            <person name="Goeker M."/>
        </authorList>
    </citation>
    <scope>NUCLEOTIDE SEQUENCE [LARGE SCALE GENOMIC DNA]</scope>
    <source>
        <strain evidence="9 10">DSM 19922</strain>
    </source>
</reference>
<keyword evidence="7" id="KW-0802">TPR repeat</keyword>
<name>A0ABU0MUQ8_9PROT</name>
<dbReference type="InterPro" id="IPR029489">
    <property type="entry name" value="OGT/SEC/SPY_C"/>
</dbReference>
<evidence type="ECO:0000256" key="3">
    <source>
        <dbReference type="ARBA" id="ARBA00011970"/>
    </source>
</evidence>
<dbReference type="InterPro" id="IPR051939">
    <property type="entry name" value="Glycosyltr_41/O-GlcNAc_trsf"/>
</dbReference>
<keyword evidence="5 9" id="KW-0808">Transferase</keyword>
<evidence type="ECO:0000256" key="2">
    <source>
        <dbReference type="ARBA" id="ARBA00005386"/>
    </source>
</evidence>
<proteinExistence type="inferred from homology"/>
<dbReference type="InterPro" id="IPR019734">
    <property type="entry name" value="TPR_rpt"/>
</dbReference>
<dbReference type="SUPFAM" id="SSF53756">
    <property type="entry name" value="UDP-Glycosyltransferase/glycogen phosphorylase"/>
    <property type="match status" value="1"/>
</dbReference>
<comment type="caution">
    <text evidence="9">The sequence shown here is derived from an EMBL/GenBank/DDBJ whole genome shotgun (WGS) entry which is preliminary data.</text>
</comment>
<dbReference type="EC" id="2.4.1.255" evidence="3"/>